<dbReference type="OrthoDB" id="3267098at2759"/>
<evidence type="ECO:0000313" key="3">
    <source>
        <dbReference type="Proteomes" id="UP000076154"/>
    </source>
</evidence>
<dbReference type="AlphaFoldDB" id="A0A369J8Y6"/>
<accession>A0A369J8Y6</accession>
<sequence>MEWRGGPATLRLDRVGFVPGDDPDAFSFIDPALVIRACHLVPAFSLGRTFRLLRPSVARDKEVFISLMTSGQILSFVDLDMMMRYLGLGVGHCQTADFPREDKELKTILTGPSYEPLPAAAIASATPQEQDEVIEDEEVYLPQSDDDDEDSTFNEKIYDL</sequence>
<gene>
    <name evidence="2" type="ORF">Hypma_000674</name>
</gene>
<organism evidence="2 3">
    <name type="scientific">Hypsizygus marmoreus</name>
    <name type="common">White beech mushroom</name>
    <name type="synonym">Agaricus marmoreus</name>
    <dbReference type="NCBI Taxonomy" id="39966"/>
    <lineage>
        <taxon>Eukaryota</taxon>
        <taxon>Fungi</taxon>
        <taxon>Dikarya</taxon>
        <taxon>Basidiomycota</taxon>
        <taxon>Agaricomycotina</taxon>
        <taxon>Agaricomycetes</taxon>
        <taxon>Agaricomycetidae</taxon>
        <taxon>Agaricales</taxon>
        <taxon>Tricholomatineae</taxon>
        <taxon>Lyophyllaceae</taxon>
        <taxon>Hypsizygus</taxon>
    </lineage>
</organism>
<dbReference type="Proteomes" id="UP000076154">
    <property type="component" value="Unassembled WGS sequence"/>
</dbReference>
<dbReference type="InParanoid" id="A0A369J8Y6"/>
<reference evidence="2" key="1">
    <citation type="submission" date="2018-04" db="EMBL/GenBank/DDBJ databases">
        <title>Whole genome sequencing of Hypsizygus marmoreus.</title>
        <authorList>
            <person name="Choi I.-G."/>
            <person name="Min B."/>
            <person name="Kim J.-G."/>
            <person name="Kim S."/>
            <person name="Oh Y.-L."/>
            <person name="Kong W.-S."/>
            <person name="Park H."/>
            <person name="Jeong J."/>
            <person name="Song E.-S."/>
        </authorList>
    </citation>
    <scope>NUCLEOTIDE SEQUENCE [LARGE SCALE GENOMIC DNA]</scope>
    <source>
        <strain evidence="2">51987-8</strain>
    </source>
</reference>
<feature type="compositionally biased region" description="Acidic residues" evidence="1">
    <location>
        <begin position="139"/>
        <end position="152"/>
    </location>
</feature>
<protein>
    <submittedName>
        <fullName evidence="2">Uncharacterized protein</fullName>
    </submittedName>
</protein>
<proteinExistence type="predicted"/>
<feature type="region of interest" description="Disordered" evidence="1">
    <location>
        <begin position="139"/>
        <end position="160"/>
    </location>
</feature>
<keyword evidence="3" id="KW-1185">Reference proteome</keyword>
<name>A0A369J8Y6_HYPMA</name>
<dbReference type="STRING" id="39966.A0A369J8Y6"/>
<evidence type="ECO:0000256" key="1">
    <source>
        <dbReference type="SAM" id="MobiDB-lite"/>
    </source>
</evidence>
<dbReference type="EMBL" id="LUEZ02000107">
    <property type="protein sequence ID" value="RDB17802.1"/>
    <property type="molecule type" value="Genomic_DNA"/>
</dbReference>
<comment type="caution">
    <text evidence="2">The sequence shown here is derived from an EMBL/GenBank/DDBJ whole genome shotgun (WGS) entry which is preliminary data.</text>
</comment>
<evidence type="ECO:0000313" key="2">
    <source>
        <dbReference type="EMBL" id="RDB17802.1"/>
    </source>
</evidence>